<reference evidence="2" key="2">
    <citation type="submission" date="2015-01" db="EMBL/GenBank/DDBJ databases">
        <title>Evolutionary Origins and Diversification of the Mycorrhizal Mutualists.</title>
        <authorList>
            <consortium name="DOE Joint Genome Institute"/>
            <consortium name="Mycorrhizal Genomics Consortium"/>
            <person name="Kohler A."/>
            <person name="Kuo A."/>
            <person name="Nagy L.G."/>
            <person name="Floudas D."/>
            <person name="Copeland A."/>
            <person name="Barry K.W."/>
            <person name="Cichocki N."/>
            <person name="Veneault-Fourrey C."/>
            <person name="LaButti K."/>
            <person name="Lindquist E.A."/>
            <person name="Lipzen A."/>
            <person name="Lundell T."/>
            <person name="Morin E."/>
            <person name="Murat C."/>
            <person name="Riley R."/>
            <person name="Ohm R."/>
            <person name="Sun H."/>
            <person name="Tunlid A."/>
            <person name="Henrissat B."/>
            <person name="Grigoriev I.V."/>
            <person name="Hibbett D.S."/>
            <person name="Martin F."/>
        </authorList>
    </citation>
    <scope>NUCLEOTIDE SEQUENCE [LARGE SCALE GENOMIC DNA]</scope>
    <source>
        <strain evidence="2">MUT 4182</strain>
    </source>
</reference>
<proteinExistence type="predicted"/>
<reference evidence="1 2" key="1">
    <citation type="submission" date="2014-04" db="EMBL/GenBank/DDBJ databases">
        <authorList>
            <consortium name="DOE Joint Genome Institute"/>
            <person name="Kuo A."/>
            <person name="Girlanda M."/>
            <person name="Perotto S."/>
            <person name="Kohler A."/>
            <person name="Nagy L.G."/>
            <person name="Floudas D."/>
            <person name="Copeland A."/>
            <person name="Barry K.W."/>
            <person name="Cichocki N."/>
            <person name="Veneault-Fourrey C."/>
            <person name="LaButti K."/>
            <person name="Lindquist E.A."/>
            <person name="Lipzen A."/>
            <person name="Lundell T."/>
            <person name="Morin E."/>
            <person name="Murat C."/>
            <person name="Sun H."/>
            <person name="Tunlid A."/>
            <person name="Henrissat B."/>
            <person name="Grigoriev I.V."/>
            <person name="Hibbett D.S."/>
            <person name="Martin F."/>
            <person name="Nordberg H.P."/>
            <person name="Cantor M.N."/>
            <person name="Hua S.X."/>
        </authorList>
    </citation>
    <scope>NUCLEOTIDE SEQUENCE [LARGE SCALE GENOMIC DNA]</scope>
    <source>
        <strain evidence="1 2">MUT 4182</strain>
    </source>
</reference>
<accession>A0A0C3Q576</accession>
<protein>
    <submittedName>
        <fullName evidence="1">Uncharacterized protein</fullName>
    </submittedName>
</protein>
<sequence length="98" mass="11049">MSDDDARLDLAKKTDFSGGSGDWCITPAVPGAWRMARELKQEEWERVTGKVGSWIWAYKADLVPFSRSATAEQLRQLGVEHRKIARAHALFKLAGEFQ</sequence>
<dbReference type="AlphaFoldDB" id="A0A0C3Q576"/>
<evidence type="ECO:0000313" key="2">
    <source>
        <dbReference type="Proteomes" id="UP000054248"/>
    </source>
</evidence>
<dbReference type="EMBL" id="KN823272">
    <property type="protein sequence ID" value="KIO18646.1"/>
    <property type="molecule type" value="Genomic_DNA"/>
</dbReference>
<keyword evidence="2" id="KW-1185">Reference proteome</keyword>
<organism evidence="1 2">
    <name type="scientific">Tulasnella calospora MUT 4182</name>
    <dbReference type="NCBI Taxonomy" id="1051891"/>
    <lineage>
        <taxon>Eukaryota</taxon>
        <taxon>Fungi</taxon>
        <taxon>Dikarya</taxon>
        <taxon>Basidiomycota</taxon>
        <taxon>Agaricomycotina</taxon>
        <taxon>Agaricomycetes</taxon>
        <taxon>Cantharellales</taxon>
        <taxon>Tulasnellaceae</taxon>
        <taxon>Tulasnella</taxon>
    </lineage>
</organism>
<dbReference type="HOGENOM" id="CLU_2335185_0_0_1"/>
<evidence type="ECO:0000313" key="1">
    <source>
        <dbReference type="EMBL" id="KIO18646.1"/>
    </source>
</evidence>
<name>A0A0C3Q576_9AGAM</name>
<dbReference type="Proteomes" id="UP000054248">
    <property type="component" value="Unassembled WGS sequence"/>
</dbReference>
<gene>
    <name evidence="1" type="ORF">M407DRAFT_31720</name>
</gene>